<dbReference type="GO" id="GO:0005524">
    <property type="term" value="F:ATP binding"/>
    <property type="evidence" value="ECO:0007669"/>
    <property type="project" value="UniProtKB-KW"/>
</dbReference>
<organism evidence="2 3">
    <name type="scientific">Tahibacter soli</name>
    <dbReference type="NCBI Taxonomy" id="2983605"/>
    <lineage>
        <taxon>Bacteria</taxon>
        <taxon>Pseudomonadati</taxon>
        <taxon>Pseudomonadota</taxon>
        <taxon>Gammaproteobacteria</taxon>
        <taxon>Lysobacterales</taxon>
        <taxon>Rhodanobacteraceae</taxon>
        <taxon>Tahibacter</taxon>
    </lineage>
</organism>
<gene>
    <name evidence="1 2" type="primary">gatC</name>
    <name evidence="2" type="ORF">OD750_014710</name>
</gene>
<protein>
    <recommendedName>
        <fullName evidence="1">Aspartyl/glutamyl-tRNA(Asn/Gln) amidotransferase subunit C</fullName>
        <shortName evidence="1">Asp/Glu-ADT subunit C</shortName>
        <ecNumber evidence="1">6.3.5.-</ecNumber>
    </recommendedName>
</protein>
<dbReference type="EC" id="6.3.5.-" evidence="1"/>
<dbReference type="EMBL" id="JAOVZO020000018">
    <property type="protein sequence ID" value="MDC8013791.1"/>
    <property type="molecule type" value="Genomic_DNA"/>
</dbReference>
<dbReference type="Gene3D" id="1.10.20.60">
    <property type="entry name" value="Glu-tRNAGln amidotransferase C subunit, N-terminal domain"/>
    <property type="match status" value="1"/>
</dbReference>
<evidence type="ECO:0000256" key="1">
    <source>
        <dbReference type="HAMAP-Rule" id="MF_00122"/>
    </source>
</evidence>
<dbReference type="PANTHER" id="PTHR15004:SF0">
    <property type="entry name" value="GLUTAMYL-TRNA(GLN) AMIDOTRANSFERASE SUBUNIT C, MITOCHONDRIAL"/>
    <property type="match status" value="1"/>
</dbReference>
<dbReference type="InterPro" id="IPR036113">
    <property type="entry name" value="Asp/Glu-ADT_sf_sub_c"/>
</dbReference>
<proteinExistence type="inferred from homology"/>
<keyword evidence="1" id="KW-0436">Ligase</keyword>
<dbReference type="RefSeq" id="WP_263541438.1">
    <property type="nucleotide sequence ID" value="NZ_JAOVZO020000018.1"/>
</dbReference>
<dbReference type="PANTHER" id="PTHR15004">
    <property type="entry name" value="GLUTAMYL-TRNA(GLN) AMIDOTRANSFERASE SUBUNIT C, MITOCHONDRIAL"/>
    <property type="match status" value="1"/>
</dbReference>
<sequence length="95" mass="10355">MNLDHATVRHIARLARLALPDGELDAVSADLTQVLHLFDELQTANVEGLNPLAHPLDVTVTLRDDAVTETDRSETLLALAPESQGGYYLVPKVIE</sequence>
<comment type="catalytic activity">
    <reaction evidence="1">
        <text>L-aspartyl-tRNA(Asn) + L-glutamine + ATP + H2O = L-asparaginyl-tRNA(Asn) + L-glutamate + ADP + phosphate + 2 H(+)</text>
        <dbReference type="Rhea" id="RHEA:14513"/>
        <dbReference type="Rhea" id="RHEA-COMP:9674"/>
        <dbReference type="Rhea" id="RHEA-COMP:9677"/>
        <dbReference type="ChEBI" id="CHEBI:15377"/>
        <dbReference type="ChEBI" id="CHEBI:15378"/>
        <dbReference type="ChEBI" id="CHEBI:29985"/>
        <dbReference type="ChEBI" id="CHEBI:30616"/>
        <dbReference type="ChEBI" id="CHEBI:43474"/>
        <dbReference type="ChEBI" id="CHEBI:58359"/>
        <dbReference type="ChEBI" id="CHEBI:78515"/>
        <dbReference type="ChEBI" id="CHEBI:78516"/>
        <dbReference type="ChEBI" id="CHEBI:456216"/>
    </reaction>
</comment>
<dbReference type="SUPFAM" id="SSF141000">
    <property type="entry name" value="Glu-tRNAGln amidotransferase C subunit"/>
    <property type="match status" value="1"/>
</dbReference>
<keyword evidence="1" id="KW-0067">ATP-binding</keyword>
<dbReference type="Proteomes" id="UP001139971">
    <property type="component" value="Unassembled WGS sequence"/>
</dbReference>
<comment type="function">
    <text evidence="1">Allows the formation of correctly charged Asn-tRNA(Asn) or Gln-tRNA(Gln) through the transamidation of misacylated Asp-tRNA(Asn) or Glu-tRNA(Gln) in organisms which lack either or both of asparaginyl-tRNA or glutaminyl-tRNA synthetases. The reaction takes place in the presence of glutamine and ATP through an activated phospho-Asp-tRNA(Asn) or phospho-Glu-tRNA(Gln).</text>
</comment>
<comment type="similarity">
    <text evidence="1">Belongs to the GatC family.</text>
</comment>
<accession>A0A9X3YK08</accession>
<dbReference type="GO" id="GO:0050567">
    <property type="term" value="F:glutaminyl-tRNA synthase (glutamine-hydrolyzing) activity"/>
    <property type="evidence" value="ECO:0007669"/>
    <property type="project" value="UniProtKB-UniRule"/>
</dbReference>
<keyword evidence="1" id="KW-0648">Protein biosynthesis</keyword>
<dbReference type="GO" id="GO:0006412">
    <property type="term" value="P:translation"/>
    <property type="evidence" value="ECO:0007669"/>
    <property type="project" value="UniProtKB-UniRule"/>
</dbReference>
<comment type="catalytic activity">
    <reaction evidence="1">
        <text>L-glutamyl-tRNA(Gln) + L-glutamine + ATP + H2O = L-glutaminyl-tRNA(Gln) + L-glutamate + ADP + phosphate + H(+)</text>
        <dbReference type="Rhea" id="RHEA:17521"/>
        <dbReference type="Rhea" id="RHEA-COMP:9681"/>
        <dbReference type="Rhea" id="RHEA-COMP:9684"/>
        <dbReference type="ChEBI" id="CHEBI:15377"/>
        <dbReference type="ChEBI" id="CHEBI:15378"/>
        <dbReference type="ChEBI" id="CHEBI:29985"/>
        <dbReference type="ChEBI" id="CHEBI:30616"/>
        <dbReference type="ChEBI" id="CHEBI:43474"/>
        <dbReference type="ChEBI" id="CHEBI:58359"/>
        <dbReference type="ChEBI" id="CHEBI:78520"/>
        <dbReference type="ChEBI" id="CHEBI:78521"/>
        <dbReference type="ChEBI" id="CHEBI:456216"/>
    </reaction>
</comment>
<dbReference type="Pfam" id="PF02686">
    <property type="entry name" value="GatC"/>
    <property type="match status" value="1"/>
</dbReference>
<evidence type="ECO:0000313" key="2">
    <source>
        <dbReference type="EMBL" id="MDC8013791.1"/>
    </source>
</evidence>
<dbReference type="NCBIfam" id="TIGR00135">
    <property type="entry name" value="gatC"/>
    <property type="match status" value="1"/>
</dbReference>
<comment type="subunit">
    <text evidence="1">Heterotrimer of A, B and C subunits.</text>
</comment>
<name>A0A9X3YK08_9GAMM</name>
<dbReference type="InterPro" id="IPR003837">
    <property type="entry name" value="GatC"/>
</dbReference>
<dbReference type="GO" id="GO:0006450">
    <property type="term" value="P:regulation of translational fidelity"/>
    <property type="evidence" value="ECO:0007669"/>
    <property type="project" value="InterPro"/>
</dbReference>
<dbReference type="AlphaFoldDB" id="A0A9X3YK08"/>
<keyword evidence="3" id="KW-1185">Reference proteome</keyword>
<evidence type="ECO:0000313" key="3">
    <source>
        <dbReference type="Proteomes" id="UP001139971"/>
    </source>
</evidence>
<dbReference type="GO" id="GO:0070681">
    <property type="term" value="P:glutaminyl-tRNAGln biosynthesis via transamidation"/>
    <property type="evidence" value="ECO:0007669"/>
    <property type="project" value="TreeGrafter"/>
</dbReference>
<keyword evidence="1" id="KW-0547">Nucleotide-binding</keyword>
<reference evidence="2" key="1">
    <citation type="submission" date="2023-02" db="EMBL/GenBank/DDBJ databases">
        <title>Tahibacter soli sp. nov. isolated from soil.</title>
        <authorList>
            <person name="Baek J.H."/>
            <person name="Lee J.K."/>
            <person name="Choi D.G."/>
            <person name="Jeon C.O."/>
        </authorList>
    </citation>
    <scope>NUCLEOTIDE SEQUENCE</scope>
    <source>
        <strain evidence="2">BL</strain>
    </source>
</reference>
<dbReference type="HAMAP" id="MF_00122">
    <property type="entry name" value="GatC"/>
    <property type="match status" value="1"/>
</dbReference>
<comment type="caution">
    <text evidence="2">The sequence shown here is derived from an EMBL/GenBank/DDBJ whole genome shotgun (WGS) entry which is preliminary data.</text>
</comment>